<reference evidence="6" key="1">
    <citation type="submission" date="2021-01" db="EMBL/GenBank/DDBJ databases">
        <title>Modified the classification status of verrucomicrobia.</title>
        <authorList>
            <person name="Feng X."/>
        </authorList>
    </citation>
    <scope>NUCLEOTIDE SEQUENCE</scope>
    <source>
        <strain evidence="6">5K15</strain>
    </source>
</reference>
<dbReference type="Pfam" id="PF00149">
    <property type="entry name" value="Metallophos"/>
    <property type="match status" value="1"/>
</dbReference>
<dbReference type="PANTHER" id="PTHR42988:SF2">
    <property type="entry name" value="CYCLIC NUCLEOTIDE PHOSPHODIESTERASE CBUA0032-RELATED"/>
    <property type="match status" value="1"/>
</dbReference>
<dbReference type="CDD" id="cd00838">
    <property type="entry name" value="MPP_superfamily"/>
    <property type="match status" value="1"/>
</dbReference>
<dbReference type="InterPro" id="IPR029052">
    <property type="entry name" value="Metallo-depent_PP-like"/>
</dbReference>
<dbReference type="AlphaFoldDB" id="A0AAE2SCZ0"/>
<dbReference type="RefSeq" id="WP_309488850.1">
    <property type="nucleotide sequence ID" value="NZ_JAENIG010000002.1"/>
</dbReference>
<comment type="similarity">
    <text evidence="4">Belongs to the cyclic nucleotide phosphodiesterase class-III family.</text>
</comment>
<dbReference type="Proteomes" id="UP000634206">
    <property type="component" value="Unassembled WGS sequence"/>
</dbReference>
<evidence type="ECO:0000256" key="2">
    <source>
        <dbReference type="ARBA" id="ARBA00022801"/>
    </source>
</evidence>
<evidence type="ECO:0000313" key="6">
    <source>
        <dbReference type="EMBL" id="MBK1854245.1"/>
    </source>
</evidence>
<keyword evidence="2" id="KW-0378">Hydrolase</keyword>
<dbReference type="InterPro" id="IPR050884">
    <property type="entry name" value="CNP_phosphodiesterase-III"/>
</dbReference>
<dbReference type="GO" id="GO:0016787">
    <property type="term" value="F:hydrolase activity"/>
    <property type="evidence" value="ECO:0007669"/>
    <property type="project" value="UniProtKB-KW"/>
</dbReference>
<dbReference type="GO" id="GO:0046872">
    <property type="term" value="F:metal ion binding"/>
    <property type="evidence" value="ECO:0007669"/>
    <property type="project" value="UniProtKB-KW"/>
</dbReference>
<accession>A0AAE2SCZ0</accession>
<proteinExistence type="inferred from homology"/>
<gene>
    <name evidence="6" type="ORF">JIN83_04710</name>
</gene>
<keyword evidence="7" id="KW-1185">Reference proteome</keyword>
<evidence type="ECO:0000313" key="7">
    <source>
        <dbReference type="Proteomes" id="UP000634206"/>
    </source>
</evidence>
<comment type="caution">
    <text evidence="6">The sequence shown here is derived from an EMBL/GenBank/DDBJ whole genome shotgun (WGS) entry which is preliminary data.</text>
</comment>
<dbReference type="SUPFAM" id="SSF56300">
    <property type="entry name" value="Metallo-dependent phosphatases"/>
    <property type="match status" value="1"/>
</dbReference>
<feature type="domain" description="Calcineurin-like phosphoesterase" evidence="5">
    <location>
        <begin position="3"/>
        <end position="192"/>
    </location>
</feature>
<organism evidence="6 7">
    <name type="scientific">Oceaniferula flava</name>
    <dbReference type="NCBI Taxonomy" id="2800421"/>
    <lineage>
        <taxon>Bacteria</taxon>
        <taxon>Pseudomonadati</taxon>
        <taxon>Verrucomicrobiota</taxon>
        <taxon>Verrucomicrobiia</taxon>
        <taxon>Verrucomicrobiales</taxon>
        <taxon>Verrucomicrobiaceae</taxon>
        <taxon>Oceaniferula</taxon>
    </lineage>
</organism>
<sequence length="268" mass="30439">MYQILQLSDPHFGAVDLEQAEAAIALAAEIQPDLTLVPGDFSMRARKREMVAASAWLERLPEPRFTIPGNHDVPLLNQPIDRFFRPFRRYKKYINEELEPTLDLTIGRLLGFNSSTPFGLHIDWSRGFLSPFQGQRIATGFDDAEGLRMVAFHHPLHRKDETSRVLISPLPLVQRSLAMGKVDIVFAGHFHQSYAGVIELGHDDRNVVVSQSSTVCSTRTKGEPAGFHLLRLAETRIEILRYSWLDGSFTHDLTTNFKKQHGRWHQCG</sequence>
<evidence type="ECO:0000259" key="5">
    <source>
        <dbReference type="Pfam" id="PF00149"/>
    </source>
</evidence>
<dbReference type="Gene3D" id="3.60.21.10">
    <property type="match status" value="1"/>
</dbReference>
<name>A0AAE2SCZ0_9BACT</name>
<keyword evidence="1" id="KW-0479">Metal-binding</keyword>
<evidence type="ECO:0000256" key="1">
    <source>
        <dbReference type="ARBA" id="ARBA00022723"/>
    </source>
</evidence>
<dbReference type="EMBL" id="JAENIG010000002">
    <property type="protein sequence ID" value="MBK1854245.1"/>
    <property type="molecule type" value="Genomic_DNA"/>
</dbReference>
<keyword evidence="3" id="KW-0408">Iron</keyword>
<protein>
    <submittedName>
        <fullName evidence="6">Metallophosphoesterase</fullName>
    </submittedName>
</protein>
<dbReference type="InterPro" id="IPR004843">
    <property type="entry name" value="Calcineurin-like_PHP"/>
</dbReference>
<dbReference type="PANTHER" id="PTHR42988">
    <property type="entry name" value="PHOSPHOHYDROLASE"/>
    <property type="match status" value="1"/>
</dbReference>
<evidence type="ECO:0000256" key="3">
    <source>
        <dbReference type="ARBA" id="ARBA00023004"/>
    </source>
</evidence>
<evidence type="ECO:0000256" key="4">
    <source>
        <dbReference type="ARBA" id="ARBA00025742"/>
    </source>
</evidence>